<gene>
    <name evidence="1" type="ORF">BDP27DRAFT_1426267</name>
</gene>
<dbReference type="AlphaFoldDB" id="A0A9P5PIK5"/>
<accession>A0A9P5PIK5</accession>
<reference evidence="1" key="1">
    <citation type="submission" date="2020-11" db="EMBL/GenBank/DDBJ databases">
        <authorList>
            <consortium name="DOE Joint Genome Institute"/>
            <person name="Ahrendt S."/>
            <person name="Riley R."/>
            <person name="Andreopoulos W."/>
            <person name="Labutti K."/>
            <person name="Pangilinan J."/>
            <person name="Ruiz-Duenas F.J."/>
            <person name="Barrasa J.M."/>
            <person name="Sanchez-Garcia M."/>
            <person name="Camarero S."/>
            <person name="Miyauchi S."/>
            <person name="Serrano A."/>
            <person name="Linde D."/>
            <person name="Babiker R."/>
            <person name="Drula E."/>
            <person name="Ayuso-Fernandez I."/>
            <person name="Pacheco R."/>
            <person name="Padilla G."/>
            <person name="Ferreira P."/>
            <person name="Barriuso J."/>
            <person name="Kellner H."/>
            <person name="Castanera R."/>
            <person name="Alfaro M."/>
            <person name="Ramirez L."/>
            <person name="Pisabarro A.G."/>
            <person name="Kuo A."/>
            <person name="Tritt A."/>
            <person name="Lipzen A."/>
            <person name="He G."/>
            <person name="Yan M."/>
            <person name="Ng V."/>
            <person name="Cullen D."/>
            <person name="Martin F."/>
            <person name="Rosso M.-N."/>
            <person name="Henrissat B."/>
            <person name="Hibbett D."/>
            <person name="Martinez A.T."/>
            <person name="Grigoriev I.V."/>
        </authorList>
    </citation>
    <scope>NUCLEOTIDE SEQUENCE</scope>
    <source>
        <strain evidence="1">AH 40177</strain>
    </source>
</reference>
<dbReference type="OrthoDB" id="2104739at2759"/>
<keyword evidence="2" id="KW-1185">Reference proteome</keyword>
<name>A0A9P5PIK5_9AGAR</name>
<dbReference type="Proteomes" id="UP000772434">
    <property type="component" value="Unassembled WGS sequence"/>
</dbReference>
<evidence type="ECO:0000313" key="1">
    <source>
        <dbReference type="EMBL" id="KAF9064046.1"/>
    </source>
</evidence>
<proteinExistence type="predicted"/>
<comment type="caution">
    <text evidence="1">The sequence shown here is derived from an EMBL/GenBank/DDBJ whole genome shotgun (WGS) entry which is preliminary data.</text>
</comment>
<dbReference type="EMBL" id="JADNRY010000132">
    <property type="protein sequence ID" value="KAF9064046.1"/>
    <property type="molecule type" value="Genomic_DNA"/>
</dbReference>
<protein>
    <submittedName>
        <fullName evidence="1">Uncharacterized protein</fullName>
    </submittedName>
</protein>
<sequence length="97" mass="10809">MVLPITIEGLSPGLLPPPKDVQHKLRAPNNLTAYTTVFNNFQQSVLEDKDKLTRARVLGFMLLLASTDTVCAEVVRTIVSWTAMDCQFLGARMDMGW</sequence>
<organism evidence="1 2">
    <name type="scientific">Rhodocollybia butyracea</name>
    <dbReference type="NCBI Taxonomy" id="206335"/>
    <lineage>
        <taxon>Eukaryota</taxon>
        <taxon>Fungi</taxon>
        <taxon>Dikarya</taxon>
        <taxon>Basidiomycota</taxon>
        <taxon>Agaricomycotina</taxon>
        <taxon>Agaricomycetes</taxon>
        <taxon>Agaricomycetidae</taxon>
        <taxon>Agaricales</taxon>
        <taxon>Marasmiineae</taxon>
        <taxon>Omphalotaceae</taxon>
        <taxon>Rhodocollybia</taxon>
    </lineage>
</organism>
<evidence type="ECO:0000313" key="2">
    <source>
        <dbReference type="Proteomes" id="UP000772434"/>
    </source>
</evidence>